<comment type="caution">
    <text evidence="7">The sequence shown here is derived from an EMBL/GenBank/DDBJ whole genome shotgun (WGS) entry which is preliminary data.</text>
</comment>
<dbReference type="SUPFAM" id="SSF52151">
    <property type="entry name" value="FabD/lysophospholipase-like"/>
    <property type="match status" value="1"/>
</dbReference>
<keyword evidence="5" id="KW-0732">Signal</keyword>
<feature type="active site" description="Proton acceptor" evidence="4">
    <location>
        <position position="207"/>
    </location>
</feature>
<evidence type="ECO:0000313" key="8">
    <source>
        <dbReference type="Proteomes" id="UP000029843"/>
    </source>
</evidence>
<keyword evidence="2 4" id="KW-0442">Lipid degradation</keyword>
<reference evidence="7 8" key="1">
    <citation type="submission" date="2014-08" db="EMBL/GenBank/DDBJ databases">
        <title>Genomic and Phenotypic Diversity of Colwellia psychrerythraea strains from Disparate Marine Basins.</title>
        <authorList>
            <person name="Techtmann S.M."/>
            <person name="Stelling S.C."/>
            <person name="Utturkar S.M."/>
            <person name="Alshibli N."/>
            <person name="Harris A."/>
            <person name="Brown S.D."/>
            <person name="Hazen T.C."/>
        </authorList>
    </citation>
    <scope>NUCLEOTIDE SEQUENCE [LARGE SCALE GENOMIC DNA]</scope>
    <source>
        <strain evidence="7 8">ND2E</strain>
    </source>
</reference>
<evidence type="ECO:0000256" key="2">
    <source>
        <dbReference type="ARBA" id="ARBA00022963"/>
    </source>
</evidence>
<accession>A0A099KTR5</accession>
<name>A0A099KTR5_COLPS</name>
<dbReference type="GO" id="GO:0016042">
    <property type="term" value="P:lipid catabolic process"/>
    <property type="evidence" value="ECO:0007669"/>
    <property type="project" value="UniProtKB-UniRule"/>
</dbReference>
<dbReference type="AlphaFoldDB" id="A0A099KTR5"/>
<proteinExistence type="predicted"/>
<sequence length="735" mass="80753" precursor="true">MRFIIFLSLILPLTTLAFSAHARDKIGLVLSGGGAKGTAHIGVLKVLEQHNIPVDYVVGTSIGAYVGGMYALGYEVSDIEAIMLGMPWDDGYSDFIPRESLAYDKKQHRDRYNLSIRLGYSEGEFKVPAGLLLGQSAYQILQRSTDTVSSFDSFDDLAIPYRAVASDIATAKMVVLDSGSVNEAMKASAAVPGIVAAVVIDGKTLVDGGITNNMPIDVVKAMGADIVIAVDIGSPLAEQSELTSTVSVLNQLSTILTNNTSLAQKTLLTEKDILLRPAIDKLSTTDWSVMPQALALGEHEAQAQSAALMELSINDVDYQAYKNQKKLKAQQWFDALPRYISEIKISNNSKVENDIIEKVFAVELGKELTKEALDTAINRVYALDEFEHVTVEFEDSPEGRIITLTTQAKSWGPNYFDFGFNLKTDFADQSITSINMSYLMTNVSVNGGRWLNELELGWESLLASEFYQPLNHSHDIYSRARVSFAQDKWEKTSFREELRKEYYQAALALGYDYSFKGIIELGIIAETGDLSLDKPGTDDFDYDSYGSFITFGYDTLDSINFPTDGNKLLIEVKWLKDEYSPQLSDIEKDTAFTYTIDWRGAIGIRGHTFVGIASFATIDNESDFSVHVTELGGFLNLSGYQEDALIGVHKVFAAVVYQYDLGREIPGGSGLPIYLGTSVEAGNVWGIEDRIKYNDLISSGSIYLGTDTSFGPAVFGVGFATSGEHSFFLSIGKNW</sequence>
<feature type="short sequence motif" description="GXSXG" evidence="4">
    <location>
        <begin position="59"/>
        <end position="63"/>
    </location>
</feature>
<dbReference type="InterPro" id="IPR010827">
    <property type="entry name" value="BamA/TamA_POTRA"/>
</dbReference>
<feature type="active site" description="Nucleophile" evidence="4">
    <location>
        <position position="61"/>
    </location>
</feature>
<dbReference type="GO" id="GO:0016787">
    <property type="term" value="F:hydrolase activity"/>
    <property type="evidence" value="ECO:0007669"/>
    <property type="project" value="UniProtKB-UniRule"/>
</dbReference>
<dbReference type="GO" id="GO:0019867">
    <property type="term" value="C:outer membrane"/>
    <property type="evidence" value="ECO:0007669"/>
    <property type="project" value="InterPro"/>
</dbReference>
<dbReference type="InterPro" id="IPR002641">
    <property type="entry name" value="PNPLA_dom"/>
</dbReference>
<dbReference type="OrthoDB" id="5290098at2"/>
<dbReference type="PROSITE" id="PS51635">
    <property type="entry name" value="PNPLA"/>
    <property type="match status" value="1"/>
</dbReference>
<dbReference type="InterPro" id="IPR050301">
    <property type="entry name" value="NTE"/>
</dbReference>
<keyword evidence="1 4" id="KW-0378">Hydrolase</keyword>
<feature type="short sequence motif" description="DGA/G" evidence="4">
    <location>
        <begin position="207"/>
        <end position="209"/>
    </location>
</feature>
<dbReference type="EMBL" id="JQED01000015">
    <property type="protein sequence ID" value="KGJ93053.1"/>
    <property type="molecule type" value="Genomic_DNA"/>
</dbReference>
<dbReference type="Proteomes" id="UP000029843">
    <property type="component" value="Unassembled WGS sequence"/>
</dbReference>
<evidence type="ECO:0000313" key="7">
    <source>
        <dbReference type="EMBL" id="KGJ93053.1"/>
    </source>
</evidence>
<dbReference type="PANTHER" id="PTHR14226">
    <property type="entry name" value="NEUROPATHY TARGET ESTERASE/SWISS CHEESE D.MELANOGASTER"/>
    <property type="match status" value="1"/>
</dbReference>
<dbReference type="Gene3D" id="3.10.20.310">
    <property type="entry name" value="membrane protein fhac"/>
    <property type="match status" value="1"/>
</dbReference>
<dbReference type="Pfam" id="PF07244">
    <property type="entry name" value="POTRA"/>
    <property type="match status" value="1"/>
</dbReference>
<evidence type="ECO:0000256" key="4">
    <source>
        <dbReference type="PROSITE-ProRule" id="PRU01161"/>
    </source>
</evidence>
<protein>
    <submittedName>
        <fullName evidence="7">Patatin</fullName>
    </submittedName>
</protein>
<dbReference type="CDD" id="cd07205">
    <property type="entry name" value="Pat_PNPLA6_PNPLA7_NTE1_like"/>
    <property type="match status" value="1"/>
</dbReference>
<evidence type="ECO:0000256" key="5">
    <source>
        <dbReference type="SAM" id="SignalP"/>
    </source>
</evidence>
<keyword evidence="3 4" id="KW-0443">Lipid metabolism</keyword>
<dbReference type="PATRIC" id="fig|28229.4.peg.1548"/>
<gene>
    <name evidence="7" type="ORF">ND2E_2519</name>
</gene>
<dbReference type="Gene3D" id="2.40.160.50">
    <property type="entry name" value="membrane protein fhac: a member of the omp85/tpsb transporter family"/>
    <property type="match status" value="1"/>
</dbReference>
<organism evidence="7 8">
    <name type="scientific">Colwellia psychrerythraea</name>
    <name type="common">Vibrio psychroerythus</name>
    <dbReference type="NCBI Taxonomy" id="28229"/>
    <lineage>
        <taxon>Bacteria</taxon>
        <taxon>Pseudomonadati</taxon>
        <taxon>Pseudomonadota</taxon>
        <taxon>Gammaproteobacteria</taxon>
        <taxon>Alteromonadales</taxon>
        <taxon>Colwelliaceae</taxon>
        <taxon>Colwellia</taxon>
    </lineage>
</organism>
<feature type="signal peptide" evidence="5">
    <location>
        <begin position="1"/>
        <end position="22"/>
    </location>
</feature>
<feature type="domain" description="PNPLA" evidence="6">
    <location>
        <begin position="28"/>
        <end position="220"/>
    </location>
</feature>
<dbReference type="InterPro" id="IPR016035">
    <property type="entry name" value="Acyl_Trfase/lysoPLipase"/>
</dbReference>
<dbReference type="RefSeq" id="WP_033093284.1">
    <property type="nucleotide sequence ID" value="NZ_JQED01000015.1"/>
</dbReference>
<evidence type="ECO:0000259" key="6">
    <source>
        <dbReference type="PROSITE" id="PS51635"/>
    </source>
</evidence>
<feature type="chain" id="PRO_5001957588" evidence="5">
    <location>
        <begin position="23"/>
        <end position="735"/>
    </location>
</feature>
<dbReference type="Pfam" id="PF01734">
    <property type="entry name" value="Patatin"/>
    <property type="match status" value="1"/>
</dbReference>
<evidence type="ECO:0000256" key="1">
    <source>
        <dbReference type="ARBA" id="ARBA00022801"/>
    </source>
</evidence>
<feature type="short sequence motif" description="GXGXXG" evidence="4">
    <location>
        <begin position="32"/>
        <end position="37"/>
    </location>
</feature>
<dbReference type="PANTHER" id="PTHR14226:SF29">
    <property type="entry name" value="NEUROPATHY TARGET ESTERASE SWS"/>
    <property type="match status" value="1"/>
</dbReference>
<evidence type="ECO:0000256" key="3">
    <source>
        <dbReference type="ARBA" id="ARBA00023098"/>
    </source>
</evidence>
<dbReference type="Gene3D" id="3.40.1090.10">
    <property type="entry name" value="Cytosolic phospholipase A2 catalytic domain"/>
    <property type="match status" value="2"/>
</dbReference>